<sequence length="111" mass="12847">MSCGDNSTKMNWKTNYADHCRIAGNGFIRASRWPPAQFEDARENLNSDFRIWARRASEEAADAEEGFHICPMCACKYFKCELVRVSGDEWVCPGPCEADYWERVVARWNDE</sequence>
<organism evidence="1 2">
    <name type="scientific">Haloprofundus marisrubri</name>
    <dbReference type="NCBI Taxonomy" id="1514971"/>
    <lineage>
        <taxon>Archaea</taxon>
        <taxon>Methanobacteriati</taxon>
        <taxon>Methanobacteriota</taxon>
        <taxon>Stenosarchaea group</taxon>
        <taxon>Halobacteria</taxon>
        <taxon>Halobacteriales</taxon>
        <taxon>Haloferacaceae</taxon>
        <taxon>Haloprofundus</taxon>
    </lineage>
</organism>
<dbReference type="STRING" id="1514971.AUR64_17400"/>
<evidence type="ECO:0000313" key="1">
    <source>
        <dbReference type="EMBL" id="KTG08459.1"/>
    </source>
</evidence>
<dbReference type="EMBL" id="LOPU01000030">
    <property type="protein sequence ID" value="KTG08459.1"/>
    <property type="molecule type" value="Genomic_DNA"/>
</dbReference>
<name>A0A0W1R5D6_9EURY</name>
<gene>
    <name evidence="1" type="ORF">AUR64_17400</name>
</gene>
<comment type="caution">
    <text evidence="1">The sequence shown here is derived from an EMBL/GenBank/DDBJ whole genome shotgun (WGS) entry which is preliminary data.</text>
</comment>
<dbReference type="Proteomes" id="UP000054387">
    <property type="component" value="Unassembled WGS sequence"/>
</dbReference>
<reference evidence="1 2" key="1">
    <citation type="submission" date="2015-12" db="EMBL/GenBank/DDBJ databases">
        <title>Haloprofundus marisrubri gen. nov., sp. nov., an extremely halophilic archaeon isolated from the Discovery deep brine-seawater interface in the Red Sea.</title>
        <authorList>
            <person name="Zhang G."/>
            <person name="Stingl U."/>
            <person name="Rashid M."/>
        </authorList>
    </citation>
    <scope>NUCLEOTIDE SEQUENCE [LARGE SCALE GENOMIC DNA]</scope>
    <source>
        <strain evidence="1 2">SB9</strain>
    </source>
</reference>
<evidence type="ECO:0000313" key="2">
    <source>
        <dbReference type="Proteomes" id="UP000054387"/>
    </source>
</evidence>
<proteinExistence type="predicted"/>
<protein>
    <submittedName>
        <fullName evidence="1">Uncharacterized protein</fullName>
    </submittedName>
</protein>
<accession>A0A0W1R5D6</accession>
<dbReference type="AlphaFoldDB" id="A0A0W1R5D6"/>
<keyword evidence="2" id="KW-1185">Reference proteome</keyword>